<proteinExistence type="inferred from homology"/>
<dbReference type="PROSITE" id="PS00018">
    <property type="entry name" value="EF_HAND_1"/>
    <property type="match status" value="2"/>
</dbReference>
<dbReference type="Pfam" id="PF00857">
    <property type="entry name" value="Isochorismatase"/>
    <property type="match status" value="1"/>
</dbReference>
<feature type="domain" description="EF-hand" evidence="3">
    <location>
        <begin position="499"/>
        <end position="534"/>
    </location>
</feature>
<organism evidence="4 5">
    <name type="scientific">Symbiodinium pilosum</name>
    <name type="common">Dinoflagellate</name>
    <dbReference type="NCBI Taxonomy" id="2952"/>
    <lineage>
        <taxon>Eukaryota</taxon>
        <taxon>Sar</taxon>
        <taxon>Alveolata</taxon>
        <taxon>Dinophyceae</taxon>
        <taxon>Suessiales</taxon>
        <taxon>Symbiodiniaceae</taxon>
        <taxon>Symbiodinium</taxon>
    </lineage>
</organism>
<accession>A0A812QPE8</accession>
<dbReference type="InterPro" id="IPR011992">
    <property type="entry name" value="EF-hand-dom_pair"/>
</dbReference>
<dbReference type="AlphaFoldDB" id="A0A812QPE8"/>
<dbReference type="CDD" id="cd00051">
    <property type="entry name" value="EFh"/>
    <property type="match status" value="1"/>
</dbReference>
<dbReference type="Gene3D" id="1.10.238.10">
    <property type="entry name" value="EF-hand"/>
    <property type="match status" value="1"/>
</dbReference>
<feature type="domain" description="EF-hand" evidence="3">
    <location>
        <begin position="463"/>
        <end position="498"/>
    </location>
</feature>
<keyword evidence="2" id="KW-0106">Calcium</keyword>
<dbReference type="EMBL" id="CAJNIZ010017358">
    <property type="protein sequence ID" value="CAE7397434.1"/>
    <property type="molecule type" value="Genomic_DNA"/>
</dbReference>
<sequence length="535" mass="59168">MGSFFYEPIATCIQTLYSGDAPYRDQVKIAFKGFHEDVDSFGSFGYPDEPSSWERLSHAEEPNERKLHGYTLADWTGAALLDSSNQAADVNAPPDILSVLRRETLQSWVRHRGMNRIFVCGLSMDLCVLDTALNGVSAGFRNVHMVMDASRAAHLPSMGKFGTGFLSDPAVIREKLKTAGVKVVPTAALLPGFVPENPVTEKEMLKYGFPKTLGPFALVRARKLALFVDRAKKTYKAKAPLEEIRQLEANGMSATGAIAVPTPVTMSDEAKKYLGIPLEAAEFCWAYPVGGGKWSEQALAYFSITTPSSAFFVYGGYIYFDKRGRVVAMCAISLGNGLNFEEGRPWDPRYTAALEGRWVRVTVPYILDKGGRYFAWVNPGEVLQPPAKEVLGGDSWQAPPNGCFIYKFSEASQLDDERDVYFPVAGIGHNPKCFGRVGISEEETVKQLRRMIAGEQTSPASTSIIGKVQKALVEWDANRDGKISEEEMTTVLKTLNPKMSLENTRRLFSQADINKDGSIDVEEFVNWLWPTNKSS</sequence>
<comment type="similarity">
    <text evidence="1">Belongs to the isochorismatase family.</text>
</comment>
<reference evidence="4" key="1">
    <citation type="submission" date="2021-02" db="EMBL/GenBank/DDBJ databases">
        <authorList>
            <person name="Dougan E. K."/>
            <person name="Rhodes N."/>
            <person name="Thang M."/>
            <person name="Chan C."/>
        </authorList>
    </citation>
    <scope>NUCLEOTIDE SEQUENCE</scope>
</reference>
<dbReference type="InterPro" id="IPR002048">
    <property type="entry name" value="EF_hand_dom"/>
</dbReference>
<dbReference type="Pfam" id="PF13499">
    <property type="entry name" value="EF-hand_7"/>
    <property type="match status" value="1"/>
</dbReference>
<evidence type="ECO:0000256" key="1">
    <source>
        <dbReference type="ARBA" id="ARBA00006336"/>
    </source>
</evidence>
<dbReference type="Proteomes" id="UP000649617">
    <property type="component" value="Unassembled WGS sequence"/>
</dbReference>
<dbReference type="SMART" id="SM00054">
    <property type="entry name" value="EFh"/>
    <property type="match status" value="2"/>
</dbReference>
<comment type="caution">
    <text evidence="4">The sequence shown here is derived from an EMBL/GenBank/DDBJ whole genome shotgun (WGS) entry which is preliminary data.</text>
</comment>
<dbReference type="Gene3D" id="3.40.50.850">
    <property type="entry name" value="Isochorismatase-like"/>
    <property type="match status" value="1"/>
</dbReference>
<evidence type="ECO:0000256" key="2">
    <source>
        <dbReference type="ARBA" id="ARBA00022837"/>
    </source>
</evidence>
<dbReference type="SUPFAM" id="SSF52499">
    <property type="entry name" value="Isochorismatase-like hydrolases"/>
    <property type="match status" value="1"/>
</dbReference>
<evidence type="ECO:0000259" key="3">
    <source>
        <dbReference type="PROSITE" id="PS50222"/>
    </source>
</evidence>
<dbReference type="PROSITE" id="PS50222">
    <property type="entry name" value="EF_HAND_2"/>
    <property type="match status" value="2"/>
</dbReference>
<name>A0A812QPE8_SYMPI</name>
<keyword evidence="5" id="KW-1185">Reference proteome</keyword>
<dbReference type="GO" id="GO:0005509">
    <property type="term" value="F:calcium ion binding"/>
    <property type="evidence" value="ECO:0007669"/>
    <property type="project" value="InterPro"/>
</dbReference>
<dbReference type="InterPro" id="IPR000868">
    <property type="entry name" value="Isochorismatase-like_dom"/>
</dbReference>
<evidence type="ECO:0000313" key="4">
    <source>
        <dbReference type="EMBL" id="CAE7397434.1"/>
    </source>
</evidence>
<dbReference type="SUPFAM" id="SSF47473">
    <property type="entry name" value="EF-hand"/>
    <property type="match status" value="1"/>
</dbReference>
<protein>
    <submittedName>
        <fullName evidence="4">CML23 protein</fullName>
    </submittedName>
</protein>
<gene>
    <name evidence="4" type="primary">CML23</name>
    <name evidence="4" type="ORF">SPIL2461_LOCUS9789</name>
</gene>
<dbReference type="InterPro" id="IPR036380">
    <property type="entry name" value="Isochorismatase-like_sf"/>
</dbReference>
<dbReference type="InterPro" id="IPR018247">
    <property type="entry name" value="EF_Hand_1_Ca_BS"/>
</dbReference>
<dbReference type="OrthoDB" id="1739143at2759"/>
<evidence type="ECO:0000313" key="5">
    <source>
        <dbReference type="Proteomes" id="UP000649617"/>
    </source>
</evidence>